<name>A0AAN9ADE0_HALRR</name>
<proteinExistence type="predicted"/>
<organism evidence="1 2">
    <name type="scientific">Halocaridina rubra</name>
    <name type="common">Hawaiian red shrimp</name>
    <dbReference type="NCBI Taxonomy" id="373956"/>
    <lineage>
        <taxon>Eukaryota</taxon>
        <taxon>Metazoa</taxon>
        <taxon>Ecdysozoa</taxon>
        <taxon>Arthropoda</taxon>
        <taxon>Crustacea</taxon>
        <taxon>Multicrustacea</taxon>
        <taxon>Malacostraca</taxon>
        <taxon>Eumalacostraca</taxon>
        <taxon>Eucarida</taxon>
        <taxon>Decapoda</taxon>
        <taxon>Pleocyemata</taxon>
        <taxon>Caridea</taxon>
        <taxon>Atyoidea</taxon>
        <taxon>Atyidae</taxon>
        <taxon>Halocaridina</taxon>
    </lineage>
</organism>
<keyword evidence="2" id="KW-1185">Reference proteome</keyword>
<dbReference type="AlphaFoldDB" id="A0AAN9ADE0"/>
<dbReference type="EMBL" id="JAXCGZ010002068">
    <property type="protein sequence ID" value="KAK7084503.1"/>
    <property type="molecule type" value="Genomic_DNA"/>
</dbReference>
<dbReference type="Proteomes" id="UP001381693">
    <property type="component" value="Unassembled WGS sequence"/>
</dbReference>
<comment type="caution">
    <text evidence="1">The sequence shown here is derived from an EMBL/GenBank/DDBJ whole genome shotgun (WGS) entry which is preliminary data.</text>
</comment>
<reference evidence="1 2" key="1">
    <citation type="submission" date="2023-11" db="EMBL/GenBank/DDBJ databases">
        <title>Halocaridina rubra genome assembly.</title>
        <authorList>
            <person name="Smith C."/>
        </authorList>
    </citation>
    <scope>NUCLEOTIDE SEQUENCE [LARGE SCALE GENOMIC DNA]</scope>
    <source>
        <strain evidence="1">EP-1</strain>
        <tissue evidence="1">Whole</tissue>
    </source>
</reference>
<evidence type="ECO:0000313" key="2">
    <source>
        <dbReference type="Proteomes" id="UP001381693"/>
    </source>
</evidence>
<gene>
    <name evidence="1" type="ORF">SK128_001143</name>
</gene>
<evidence type="ECO:0000313" key="1">
    <source>
        <dbReference type="EMBL" id="KAK7084503.1"/>
    </source>
</evidence>
<accession>A0AAN9ADE0</accession>
<sequence length="54" mass="6403">MIILVIIPTSFFIAFTVHLLLFQMAVPDHWCLTPGRERTQHTIEQWRNITIPKK</sequence>
<protein>
    <submittedName>
        <fullName evidence="1">Uncharacterized protein</fullName>
    </submittedName>
</protein>